<protein>
    <submittedName>
        <fullName evidence="1">Uncharacterized protein</fullName>
    </submittedName>
</protein>
<dbReference type="EMBL" id="CP126114">
    <property type="protein sequence ID" value="WHY84692.1"/>
    <property type="molecule type" value="Genomic_DNA"/>
</dbReference>
<organism evidence="1 2">
    <name type="scientific">Neobacillus novalis</name>
    <dbReference type="NCBI Taxonomy" id="220687"/>
    <lineage>
        <taxon>Bacteria</taxon>
        <taxon>Bacillati</taxon>
        <taxon>Bacillota</taxon>
        <taxon>Bacilli</taxon>
        <taxon>Bacillales</taxon>
        <taxon>Bacillaceae</taxon>
        <taxon>Neobacillus</taxon>
    </lineage>
</organism>
<dbReference type="RefSeq" id="WP_066090006.1">
    <property type="nucleotide sequence ID" value="NZ_CP126114.1"/>
</dbReference>
<dbReference type="AlphaFoldDB" id="A0AA95MK87"/>
<name>A0AA95MK87_9BACI</name>
<evidence type="ECO:0000313" key="1">
    <source>
        <dbReference type="EMBL" id="WHY84692.1"/>
    </source>
</evidence>
<dbReference type="KEGG" id="nnv:QNH39_18835"/>
<sequence>MTVKRLMNEIEQKIRAKEVFTVVDANGEIRDDVKVITPQMQEASKKRKELKTYKNRADNPFTLVSMEASKEVTALEELNTKELGYFLILQSYVDYSNMLKKTSDANLPMTEKELGHALKIKNKKHYSKVINKFIEIGLMNQKSVTHYGKEYQAFFIDNKYCLRGSTKSDKVVKMFIGSLQELYSQEDIKPADIGFLFMLLPYMHFQTNHLVKHPYERDFAKAEALSQKDIIEITGLDEKNVKKYLKMKLSGVNVFGTFRAGRNSVYKVNPSLFFRGVEPDEKLKADFTLTGQSL</sequence>
<dbReference type="Proteomes" id="UP001178288">
    <property type="component" value="Chromosome"/>
</dbReference>
<evidence type="ECO:0000313" key="2">
    <source>
        <dbReference type="Proteomes" id="UP001178288"/>
    </source>
</evidence>
<reference evidence="1" key="1">
    <citation type="submission" date="2023-05" db="EMBL/GenBank/DDBJ databases">
        <title>Comparative genomics of Bacillaceae isolates and their secondary metabolite potential.</title>
        <authorList>
            <person name="Song L."/>
            <person name="Nielsen L.J."/>
            <person name="Mohite O."/>
            <person name="Xu X."/>
            <person name="Weber T."/>
            <person name="Kovacs A.T."/>
        </authorList>
    </citation>
    <scope>NUCLEOTIDE SEQUENCE</scope>
    <source>
        <strain evidence="1">XLM17</strain>
    </source>
</reference>
<accession>A0AA95MK87</accession>
<proteinExistence type="predicted"/>
<gene>
    <name evidence="1" type="ORF">QNH39_18835</name>
</gene>
<keyword evidence="2" id="KW-1185">Reference proteome</keyword>